<dbReference type="InterPro" id="IPR036419">
    <property type="entry name" value="Ribosomal_S3_C_sf"/>
</dbReference>
<evidence type="ECO:0000313" key="8">
    <source>
        <dbReference type="Proteomes" id="UP000006757"/>
    </source>
</evidence>
<evidence type="ECO:0000256" key="2">
    <source>
        <dbReference type="ARBA" id="ARBA00010761"/>
    </source>
</evidence>
<evidence type="ECO:0000256" key="5">
    <source>
        <dbReference type="ARBA" id="ARBA00023274"/>
    </source>
</evidence>
<dbReference type="eggNOG" id="ENOG502S7N0">
    <property type="taxonomic scope" value="Eukaryota"/>
</dbReference>
<dbReference type="GO" id="GO:0005840">
    <property type="term" value="C:ribosome"/>
    <property type="evidence" value="ECO:0007669"/>
    <property type="project" value="UniProtKB-KW"/>
</dbReference>
<dbReference type="InterPro" id="IPR007980">
    <property type="entry name" value="Ribosomal_uS3m_fun"/>
</dbReference>
<evidence type="ECO:0000256" key="3">
    <source>
        <dbReference type="ARBA" id="ARBA00022980"/>
    </source>
</evidence>
<dbReference type="Pfam" id="PF05316">
    <property type="entry name" value="VAR1"/>
    <property type="match status" value="1"/>
</dbReference>
<dbReference type="GO" id="GO:0005739">
    <property type="term" value="C:mitochondrion"/>
    <property type="evidence" value="ECO:0007669"/>
    <property type="project" value="UniProtKB-SubCell"/>
</dbReference>
<dbReference type="OrthoDB" id="3260152at2759"/>
<dbReference type="EMBL" id="AMBO01000420">
    <property type="protein sequence ID" value="EKC97177.1"/>
    <property type="molecule type" value="Genomic_DNA"/>
</dbReference>
<accession>K1VK86</accession>
<geneLocation type="mitochondrion" evidence="7"/>
<comment type="similarity">
    <text evidence="2">Belongs to the universal ribosomal protein uS3 family.</text>
</comment>
<proteinExistence type="inferred from homology"/>
<comment type="caution">
    <text evidence="7">The sequence shown here is derived from an EMBL/GenBank/DDBJ whole genome shotgun (WGS) entry which is preliminary data.</text>
</comment>
<keyword evidence="8" id="KW-1185">Reference proteome</keyword>
<gene>
    <name evidence="7" type="ORF">A1Q2_08514</name>
</gene>
<dbReference type="OMA" id="RNNMLWE"/>
<protein>
    <recommendedName>
        <fullName evidence="6">Small ribosomal subunit protein uS3m</fullName>
    </recommendedName>
</protein>
<name>K1VK86_TRIAC</name>
<organism evidence="7 8">
    <name type="scientific">Trichosporon asahii var. asahii (strain CBS 8904)</name>
    <name type="common">Yeast</name>
    <dbReference type="NCBI Taxonomy" id="1220162"/>
    <lineage>
        <taxon>Eukaryota</taxon>
        <taxon>Fungi</taxon>
        <taxon>Dikarya</taxon>
        <taxon>Basidiomycota</taxon>
        <taxon>Agaricomycotina</taxon>
        <taxon>Tremellomycetes</taxon>
        <taxon>Trichosporonales</taxon>
        <taxon>Trichosporonaceae</taxon>
        <taxon>Trichosporon</taxon>
    </lineage>
</organism>
<dbReference type="AlphaFoldDB" id="K1VK86"/>
<comment type="subcellular location">
    <subcellularLocation>
        <location evidence="1">Mitochondrion</location>
    </subcellularLocation>
</comment>
<keyword evidence="3 7" id="KW-0689">Ribosomal protein</keyword>
<reference evidence="7 8" key="1">
    <citation type="journal article" date="2012" name="Eukaryot. Cell">
        <title>Genome sequence of the Trichosporon asahii environmental strain CBS 8904.</title>
        <authorList>
            <person name="Yang R.Y."/>
            <person name="Li H.T."/>
            <person name="Zhu H."/>
            <person name="Zhou G.P."/>
            <person name="Wang M."/>
            <person name="Wang L."/>
        </authorList>
    </citation>
    <scope>NUCLEOTIDE SEQUENCE [LARGE SCALE GENOMIC DNA]</scope>
    <source>
        <strain evidence="7 8">CBS 8904</strain>
    </source>
</reference>
<keyword evidence="5" id="KW-0687">Ribonucleoprotein</keyword>
<sequence length="237" mass="27638">MLMSSNNYSFNKSLNKGSIHTLNAEKLRTKIIDHFFSPIIALSSKPTFIVSRDKVIVNVFYYIPKSEAELEEDKGYKKVRYGRKKIQSLNQNTLNNLGRTLRKLFDRKVELQFVKLNYPYLNRTILAKYIGINRNNYKFNKVVGSIFRNRPVVKNNFENFSNKYTRLDLPSHMLGMKIRASGRLNSERAKPRLTVIERKLGNFNDKNGTYTELGSWTIKSRHGAVTVKVWITHKMIP</sequence>
<evidence type="ECO:0000256" key="6">
    <source>
        <dbReference type="ARBA" id="ARBA00035157"/>
    </source>
</evidence>
<evidence type="ECO:0000256" key="4">
    <source>
        <dbReference type="ARBA" id="ARBA00023128"/>
    </source>
</evidence>
<dbReference type="GO" id="GO:0003735">
    <property type="term" value="F:structural constituent of ribosome"/>
    <property type="evidence" value="ECO:0007669"/>
    <property type="project" value="InterPro"/>
</dbReference>
<dbReference type="SUPFAM" id="SSF54821">
    <property type="entry name" value="Ribosomal protein S3 C-terminal domain"/>
    <property type="match status" value="1"/>
</dbReference>
<evidence type="ECO:0000256" key="1">
    <source>
        <dbReference type="ARBA" id="ARBA00004173"/>
    </source>
</evidence>
<keyword evidence="4 7" id="KW-0496">Mitochondrion</keyword>
<dbReference type="Proteomes" id="UP000006757">
    <property type="component" value="Mitochondrion MT"/>
</dbReference>
<dbReference type="Gene3D" id="3.30.1140.32">
    <property type="entry name" value="Ribosomal protein S3, C-terminal domain"/>
    <property type="match status" value="1"/>
</dbReference>
<evidence type="ECO:0000313" key="7">
    <source>
        <dbReference type="EMBL" id="EKC97177.1"/>
    </source>
</evidence>
<dbReference type="HOGENOM" id="CLU_1094943_0_0_1"/>
<dbReference type="GO" id="GO:1990904">
    <property type="term" value="C:ribonucleoprotein complex"/>
    <property type="evidence" value="ECO:0007669"/>
    <property type="project" value="UniProtKB-KW"/>
</dbReference>
<dbReference type="GO" id="GO:0006412">
    <property type="term" value="P:translation"/>
    <property type="evidence" value="ECO:0007669"/>
    <property type="project" value="InterPro"/>
</dbReference>